<dbReference type="EMBL" id="HBNR01030631">
    <property type="protein sequence ID" value="CAE4584551.1"/>
    <property type="molecule type" value="Transcribed_RNA"/>
</dbReference>
<sequence>MAQALARTCRPLCDDSALIVGKPMARSLFVFVAAWACAAMGDPGLGPAPPAAQGATGRAEARERQPANYVDVRLRVAQAYAEKAHEMGQAVDILQALSKQTAAAVSQIERSCGPA</sequence>
<evidence type="ECO:0000313" key="1">
    <source>
        <dbReference type="EMBL" id="CAE4584551.1"/>
    </source>
</evidence>
<proteinExistence type="predicted"/>
<accession>A0A7S4QJT8</accession>
<name>A0A7S4QJT8_9DINO</name>
<organism evidence="1">
    <name type="scientific">Alexandrium monilatum</name>
    <dbReference type="NCBI Taxonomy" id="311494"/>
    <lineage>
        <taxon>Eukaryota</taxon>
        <taxon>Sar</taxon>
        <taxon>Alveolata</taxon>
        <taxon>Dinophyceae</taxon>
        <taxon>Gonyaulacales</taxon>
        <taxon>Pyrocystaceae</taxon>
        <taxon>Alexandrium</taxon>
    </lineage>
</organism>
<protein>
    <submittedName>
        <fullName evidence="1">Uncharacterized protein</fullName>
    </submittedName>
</protein>
<reference evidence="1" key="1">
    <citation type="submission" date="2021-01" db="EMBL/GenBank/DDBJ databases">
        <authorList>
            <person name="Corre E."/>
            <person name="Pelletier E."/>
            <person name="Niang G."/>
            <person name="Scheremetjew M."/>
            <person name="Finn R."/>
            <person name="Kale V."/>
            <person name="Holt S."/>
            <person name="Cochrane G."/>
            <person name="Meng A."/>
            <person name="Brown T."/>
            <person name="Cohen L."/>
        </authorList>
    </citation>
    <scope>NUCLEOTIDE SEQUENCE</scope>
    <source>
        <strain evidence="1">CCMP3105</strain>
    </source>
</reference>
<gene>
    <name evidence="1" type="ORF">AMON00008_LOCUS20922</name>
</gene>
<dbReference type="AlphaFoldDB" id="A0A7S4QJT8"/>